<keyword evidence="3" id="KW-1185">Reference proteome</keyword>
<protein>
    <recommendedName>
        <fullName evidence="1">PylC N-terminal domain-containing protein</fullName>
    </recommendedName>
</protein>
<organism evidence="2 3">
    <name type="scientific">Hymenobacter negativus</name>
    <dbReference type="NCBI Taxonomy" id="2795026"/>
    <lineage>
        <taxon>Bacteria</taxon>
        <taxon>Pseudomonadati</taxon>
        <taxon>Bacteroidota</taxon>
        <taxon>Cytophagia</taxon>
        <taxon>Cytophagales</taxon>
        <taxon>Hymenobacteraceae</taxon>
        <taxon>Hymenobacter</taxon>
    </lineage>
</organism>
<dbReference type="Gene3D" id="3.30.470.20">
    <property type="entry name" value="ATP-grasp fold, B domain"/>
    <property type="match status" value="1"/>
</dbReference>
<gene>
    <name evidence="2" type="ORF">J4E00_10635</name>
</gene>
<evidence type="ECO:0000259" key="1">
    <source>
        <dbReference type="Pfam" id="PF21360"/>
    </source>
</evidence>
<dbReference type="Pfam" id="PF21360">
    <property type="entry name" value="PylC-like_N"/>
    <property type="match status" value="1"/>
</dbReference>
<dbReference type="EMBL" id="JAGETZ010000004">
    <property type="protein sequence ID" value="MBO2009508.1"/>
    <property type="molecule type" value="Genomic_DNA"/>
</dbReference>
<evidence type="ECO:0000313" key="3">
    <source>
        <dbReference type="Proteomes" id="UP000664369"/>
    </source>
</evidence>
<dbReference type="InterPro" id="IPR048764">
    <property type="entry name" value="PylC_N"/>
</dbReference>
<sequence length="326" mass="35845">METKTVLVTGIGGNVGQGIVRNIRATGFPIRVVGCNITPFSAGNYLVDAFHTVPYAFDADYTAQIAAIVAKEGIDLVIPSTDYEVYYLALHRAGIGCPVAASEVEAAGIYLDKFKTFQHHQRHGIAFADAVLPSQYQGQYAECIAKPKAGRGSRGLHFNPTDFTRFSDDEYMVQELHRGEEITTAFYVTCERKLHGFITLGRTLENGTTNSCKVVTDYDESVRQILEQMIAASPIVGAANLQSIATKEGRIVPFEVNCRISGTNSIRSNFGFADVKYTVQEFLYGQAPDVPHIRPGVAVRILLDVIYPDQTSFDQLSDNSTPHFIF</sequence>
<evidence type="ECO:0000313" key="2">
    <source>
        <dbReference type="EMBL" id="MBO2009508.1"/>
    </source>
</evidence>
<feature type="domain" description="PylC N-terminal" evidence="1">
    <location>
        <begin position="19"/>
        <end position="93"/>
    </location>
</feature>
<dbReference type="SUPFAM" id="SSF56059">
    <property type="entry name" value="Glutathione synthetase ATP-binding domain-like"/>
    <property type="match status" value="1"/>
</dbReference>
<dbReference type="InterPro" id="IPR036291">
    <property type="entry name" value="NAD(P)-bd_dom_sf"/>
</dbReference>
<proteinExistence type="predicted"/>
<reference evidence="2 3" key="1">
    <citation type="submission" date="2021-03" db="EMBL/GenBank/DDBJ databases">
        <authorList>
            <person name="Kim M.K."/>
        </authorList>
    </citation>
    <scope>NUCLEOTIDE SEQUENCE [LARGE SCALE GENOMIC DNA]</scope>
    <source>
        <strain evidence="2 3">BT442</strain>
    </source>
</reference>
<comment type="caution">
    <text evidence="2">The sequence shown here is derived from an EMBL/GenBank/DDBJ whole genome shotgun (WGS) entry which is preliminary data.</text>
</comment>
<dbReference type="Proteomes" id="UP000664369">
    <property type="component" value="Unassembled WGS sequence"/>
</dbReference>
<dbReference type="RefSeq" id="WP_208175139.1">
    <property type="nucleotide sequence ID" value="NZ_JAGETZ010000004.1"/>
</dbReference>
<dbReference type="Gene3D" id="3.40.50.20">
    <property type="match status" value="1"/>
</dbReference>
<accession>A0ABS3QE55</accession>
<dbReference type="SUPFAM" id="SSF51735">
    <property type="entry name" value="NAD(P)-binding Rossmann-fold domains"/>
    <property type="match status" value="1"/>
</dbReference>
<name>A0ABS3QE55_9BACT</name>